<keyword evidence="5" id="KW-1185">Reference proteome</keyword>
<evidence type="ECO:0000313" key="4">
    <source>
        <dbReference type="EMBL" id="OIT34919.1"/>
    </source>
</evidence>
<accession>A0A314L1P6</accession>
<name>A0A314L1P6_NICAT</name>
<feature type="domain" description="Polycomb protein SUZ12-like zinc finger" evidence="3">
    <location>
        <begin position="33"/>
        <end position="82"/>
    </location>
</feature>
<sequence>MLSHPCQTLQKYTTFGGSDTHPETFSEGPSNIVTEDFTCPLCLVKCASFKGLRYHLCSSHDLFNFEFWVNEEYQAVNVSVRSDMWRSEIVANGVDPKQQTFFFCSKPLRRRKRQDLVQNSKYAHPLVLDSDFPTSTNGLNDKINGNDDPLYSLDYSVCC</sequence>
<dbReference type="GO" id="GO:0005634">
    <property type="term" value="C:nucleus"/>
    <property type="evidence" value="ECO:0007669"/>
    <property type="project" value="TreeGrafter"/>
</dbReference>
<reference evidence="4" key="1">
    <citation type="submission" date="2016-11" db="EMBL/GenBank/DDBJ databases">
        <title>The genome of Nicotiana attenuata.</title>
        <authorList>
            <person name="Xu S."/>
            <person name="Brockmoeller T."/>
            <person name="Gaquerel E."/>
            <person name="Navarro A."/>
            <person name="Kuhl H."/>
            <person name="Gase K."/>
            <person name="Ling Z."/>
            <person name="Zhou W."/>
            <person name="Kreitzer C."/>
            <person name="Stanke M."/>
            <person name="Tang H."/>
            <person name="Lyons E."/>
            <person name="Pandey P."/>
            <person name="Pandey S.P."/>
            <person name="Timmermann B."/>
            <person name="Baldwin I.T."/>
        </authorList>
    </citation>
    <scope>NUCLEOTIDE SEQUENCE [LARGE SCALE GENOMIC DNA]</scope>
    <source>
        <strain evidence="4">UT</strain>
    </source>
</reference>
<proteinExistence type="predicted"/>
<dbReference type="PANTHER" id="PTHR22597">
    <property type="entry name" value="POLYCOMB GROUP PROTEIN"/>
    <property type="match status" value="1"/>
</dbReference>
<comment type="caution">
    <text evidence="4">The sequence shown here is derived from an EMBL/GenBank/DDBJ whole genome shotgun (WGS) entry which is preliminary data.</text>
</comment>
<evidence type="ECO:0000259" key="3">
    <source>
        <dbReference type="Pfam" id="PF23320"/>
    </source>
</evidence>
<dbReference type="STRING" id="49451.A0A314L1P6"/>
<dbReference type="EMBL" id="MJEQ01000636">
    <property type="protein sequence ID" value="OIT34919.1"/>
    <property type="molecule type" value="Genomic_DNA"/>
</dbReference>
<organism evidence="4 5">
    <name type="scientific">Nicotiana attenuata</name>
    <name type="common">Coyote tobacco</name>
    <dbReference type="NCBI Taxonomy" id="49451"/>
    <lineage>
        <taxon>Eukaryota</taxon>
        <taxon>Viridiplantae</taxon>
        <taxon>Streptophyta</taxon>
        <taxon>Embryophyta</taxon>
        <taxon>Tracheophyta</taxon>
        <taxon>Spermatophyta</taxon>
        <taxon>Magnoliopsida</taxon>
        <taxon>eudicotyledons</taxon>
        <taxon>Gunneridae</taxon>
        <taxon>Pentapetalae</taxon>
        <taxon>asterids</taxon>
        <taxon>lamiids</taxon>
        <taxon>Solanales</taxon>
        <taxon>Solanaceae</taxon>
        <taxon>Nicotianoideae</taxon>
        <taxon>Nicotianeae</taxon>
        <taxon>Nicotiana</taxon>
    </lineage>
</organism>
<dbReference type="Proteomes" id="UP000187609">
    <property type="component" value="Unassembled WGS sequence"/>
</dbReference>
<keyword evidence="1" id="KW-0805">Transcription regulation</keyword>
<dbReference type="InterPro" id="IPR057540">
    <property type="entry name" value="Znf_SUZ12"/>
</dbReference>
<keyword evidence="2" id="KW-0804">Transcription</keyword>
<dbReference type="AlphaFoldDB" id="A0A314L1P6"/>
<gene>
    <name evidence="4" type="primary">EMF2_1</name>
    <name evidence="4" type="ORF">A4A49_03741</name>
</gene>
<protein>
    <submittedName>
        <fullName evidence="4">Polycomb group protein embryonic flower 2</fullName>
    </submittedName>
</protein>
<evidence type="ECO:0000313" key="5">
    <source>
        <dbReference type="Proteomes" id="UP000187609"/>
    </source>
</evidence>
<dbReference type="PANTHER" id="PTHR22597:SF22">
    <property type="entry name" value="POLYCOMB GROUP PROTEIN EMBRYONIC FLOWER 2-RELATED"/>
    <property type="match status" value="1"/>
</dbReference>
<dbReference type="Gramene" id="OIT34919">
    <property type="protein sequence ID" value="OIT34919"/>
    <property type="gene ID" value="A4A49_03741"/>
</dbReference>
<dbReference type="GO" id="GO:0031490">
    <property type="term" value="F:chromatin DNA binding"/>
    <property type="evidence" value="ECO:0007669"/>
    <property type="project" value="TreeGrafter"/>
</dbReference>
<evidence type="ECO:0000256" key="2">
    <source>
        <dbReference type="ARBA" id="ARBA00023163"/>
    </source>
</evidence>
<evidence type="ECO:0000256" key="1">
    <source>
        <dbReference type="ARBA" id="ARBA00023015"/>
    </source>
</evidence>
<dbReference type="Pfam" id="PF23320">
    <property type="entry name" value="Zn_SUZ12"/>
    <property type="match status" value="1"/>
</dbReference>